<protein>
    <submittedName>
        <fullName evidence="1">Uncharacterized protein</fullName>
    </submittedName>
</protein>
<name>A0A195BFZ7_9HYME</name>
<evidence type="ECO:0000313" key="1">
    <source>
        <dbReference type="EMBL" id="KYM83129.1"/>
    </source>
</evidence>
<evidence type="ECO:0000313" key="2">
    <source>
        <dbReference type="Proteomes" id="UP000078540"/>
    </source>
</evidence>
<dbReference type="AlphaFoldDB" id="A0A195BFZ7"/>
<reference evidence="1 2" key="1">
    <citation type="submission" date="2015-09" db="EMBL/GenBank/DDBJ databases">
        <title>Atta colombica WGS genome.</title>
        <authorList>
            <person name="Nygaard S."/>
            <person name="Hu H."/>
            <person name="Boomsma J."/>
            <person name="Zhang G."/>
        </authorList>
    </citation>
    <scope>NUCLEOTIDE SEQUENCE [LARGE SCALE GENOMIC DNA]</scope>
    <source>
        <strain evidence="1">Treedump-2</strain>
        <tissue evidence="1">Whole body</tissue>
    </source>
</reference>
<sequence length="215" mass="24526">MEKWTADDEPVVKLSSYLHLHELRSTLFGFVKIADGGEARETGRCHFCTVQYKTPNRKVRPKISRRVQRHLHLRPPQRDQVGYWLRGEKGADSRHRNGLLIALLEKSMHKSNLARATTPDYGFGRIDNQWIRRISSPVSQKRPPSADEFRDTGIGFRGRAGATVVHRGIAFNRGLGDSIPTRTVSPRRDSIKYCPVSPTRKTLTYTFTGATMRRT</sequence>
<keyword evidence="2" id="KW-1185">Reference proteome</keyword>
<accession>A0A195BFZ7</accession>
<dbReference type="Proteomes" id="UP000078540">
    <property type="component" value="Unassembled WGS sequence"/>
</dbReference>
<dbReference type="EMBL" id="KQ976500">
    <property type="protein sequence ID" value="KYM83129.1"/>
    <property type="molecule type" value="Genomic_DNA"/>
</dbReference>
<proteinExistence type="predicted"/>
<gene>
    <name evidence="1" type="ORF">ALC53_06396</name>
</gene>
<organism evidence="1 2">
    <name type="scientific">Atta colombica</name>
    <dbReference type="NCBI Taxonomy" id="520822"/>
    <lineage>
        <taxon>Eukaryota</taxon>
        <taxon>Metazoa</taxon>
        <taxon>Ecdysozoa</taxon>
        <taxon>Arthropoda</taxon>
        <taxon>Hexapoda</taxon>
        <taxon>Insecta</taxon>
        <taxon>Pterygota</taxon>
        <taxon>Neoptera</taxon>
        <taxon>Endopterygota</taxon>
        <taxon>Hymenoptera</taxon>
        <taxon>Apocrita</taxon>
        <taxon>Aculeata</taxon>
        <taxon>Formicoidea</taxon>
        <taxon>Formicidae</taxon>
        <taxon>Myrmicinae</taxon>
        <taxon>Atta</taxon>
    </lineage>
</organism>